<protein>
    <recommendedName>
        <fullName evidence="4">Pollen preferential protein</fullName>
    </recommendedName>
</protein>
<keyword evidence="3" id="KW-1185">Reference proteome</keyword>
<evidence type="ECO:0008006" key="4">
    <source>
        <dbReference type="Google" id="ProtNLM"/>
    </source>
</evidence>
<name>A0AAQ3JKW5_9LILI</name>
<dbReference type="AlphaFoldDB" id="A0AAQ3JKW5"/>
<feature type="compositionally biased region" description="Pro residues" evidence="1">
    <location>
        <begin position="86"/>
        <end position="95"/>
    </location>
</feature>
<dbReference type="Proteomes" id="UP001327560">
    <property type="component" value="Chromosome 1"/>
</dbReference>
<dbReference type="PANTHER" id="PTHR33264:SF8">
    <property type="entry name" value="EXPRESSED PROTEIN"/>
    <property type="match status" value="1"/>
</dbReference>
<dbReference type="EMBL" id="CP136890">
    <property type="protein sequence ID" value="WOK91593.1"/>
    <property type="molecule type" value="Genomic_DNA"/>
</dbReference>
<evidence type="ECO:0000256" key="1">
    <source>
        <dbReference type="SAM" id="MobiDB-lite"/>
    </source>
</evidence>
<dbReference type="PANTHER" id="PTHR33264">
    <property type="entry name" value="EXPRESSED PROTEIN"/>
    <property type="match status" value="1"/>
</dbReference>
<sequence>MKWHAALSSLKILEAASWWRCNLQSSNPSLQEPESLSLVASCYLRSASLRTCDKGAIFIAMRSCTIPASEPPNYDSRDDRMTRNPARPPLPPRPSAPAIPAATFPKIHLQPPRARFSEVAGTTAAGCAALCCCCPCGIVKLLVIVVLKLPAALVRRALRCRRMRWTRGRGVKTEGSFWRPEFGTSDVDDDDLSLFNWVPAEAWPEKSPSPELAALEREMVAKFYGAGFWRSLSQRD</sequence>
<reference evidence="2 3" key="1">
    <citation type="submission" date="2023-10" db="EMBL/GenBank/DDBJ databases">
        <title>Chromosome-scale genome assembly provides insights into flower coloration mechanisms of Canna indica.</title>
        <authorList>
            <person name="Li C."/>
        </authorList>
    </citation>
    <scope>NUCLEOTIDE SEQUENCE [LARGE SCALE GENOMIC DNA]</scope>
    <source>
        <tissue evidence="2">Flower</tissue>
    </source>
</reference>
<evidence type="ECO:0000313" key="2">
    <source>
        <dbReference type="EMBL" id="WOK91593.1"/>
    </source>
</evidence>
<gene>
    <name evidence="2" type="ORF">Cni_G00284</name>
</gene>
<feature type="region of interest" description="Disordered" evidence="1">
    <location>
        <begin position="70"/>
        <end position="95"/>
    </location>
</feature>
<evidence type="ECO:0000313" key="3">
    <source>
        <dbReference type="Proteomes" id="UP001327560"/>
    </source>
</evidence>
<accession>A0AAQ3JKW5</accession>
<organism evidence="2 3">
    <name type="scientific">Canna indica</name>
    <name type="common">Indian-shot</name>
    <dbReference type="NCBI Taxonomy" id="4628"/>
    <lineage>
        <taxon>Eukaryota</taxon>
        <taxon>Viridiplantae</taxon>
        <taxon>Streptophyta</taxon>
        <taxon>Embryophyta</taxon>
        <taxon>Tracheophyta</taxon>
        <taxon>Spermatophyta</taxon>
        <taxon>Magnoliopsida</taxon>
        <taxon>Liliopsida</taxon>
        <taxon>Zingiberales</taxon>
        <taxon>Cannaceae</taxon>
        <taxon>Canna</taxon>
    </lineage>
</organism>
<proteinExistence type="predicted"/>